<dbReference type="AlphaFoldDB" id="A0AAN9SGF4"/>
<feature type="region of interest" description="Disordered" evidence="1">
    <location>
        <begin position="1"/>
        <end position="34"/>
    </location>
</feature>
<protein>
    <submittedName>
        <fullName evidence="2">Uncharacterized protein</fullName>
    </submittedName>
</protein>
<sequence length="80" mass="8758">MLAETLSGLVEATTTQSQTSSLEPKSRESGAFTSKRKPFEIPKLALQHVLGFFSSPRRRISVSCEPCWDLSMVAASDNIV</sequence>
<evidence type="ECO:0000256" key="1">
    <source>
        <dbReference type="SAM" id="MobiDB-lite"/>
    </source>
</evidence>
<keyword evidence="3" id="KW-1185">Reference proteome</keyword>
<feature type="compositionally biased region" description="Polar residues" evidence="1">
    <location>
        <begin position="12"/>
        <end position="23"/>
    </location>
</feature>
<dbReference type="EMBL" id="JAYMYS010000004">
    <property type="protein sequence ID" value="KAK7396144.1"/>
    <property type="molecule type" value="Genomic_DNA"/>
</dbReference>
<gene>
    <name evidence="2" type="ORF">VNO78_16943</name>
</gene>
<reference evidence="2 3" key="1">
    <citation type="submission" date="2024-01" db="EMBL/GenBank/DDBJ databases">
        <title>The genomes of 5 underutilized Papilionoideae crops provide insights into root nodulation and disease resistanc.</title>
        <authorList>
            <person name="Jiang F."/>
        </authorList>
    </citation>
    <scope>NUCLEOTIDE SEQUENCE [LARGE SCALE GENOMIC DNA]</scope>
    <source>
        <strain evidence="2">DUOXIRENSHENG_FW03</strain>
        <tissue evidence="2">Leaves</tissue>
    </source>
</reference>
<evidence type="ECO:0000313" key="2">
    <source>
        <dbReference type="EMBL" id="KAK7396144.1"/>
    </source>
</evidence>
<organism evidence="2 3">
    <name type="scientific">Psophocarpus tetragonolobus</name>
    <name type="common">Winged bean</name>
    <name type="synonym">Dolichos tetragonolobus</name>
    <dbReference type="NCBI Taxonomy" id="3891"/>
    <lineage>
        <taxon>Eukaryota</taxon>
        <taxon>Viridiplantae</taxon>
        <taxon>Streptophyta</taxon>
        <taxon>Embryophyta</taxon>
        <taxon>Tracheophyta</taxon>
        <taxon>Spermatophyta</taxon>
        <taxon>Magnoliopsida</taxon>
        <taxon>eudicotyledons</taxon>
        <taxon>Gunneridae</taxon>
        <taxon>Pentapetalae</taxon>
        <taxon>rosids</taxon>
        <taxon>fabids</taxon>
        <taxon>Fabales</taxon>
        <taxon>Fabaceae</taxon>
        <taxon>Papilionoideae</taxon>
        <taxon>50 kb inversion clade</taxon>
        <taxon>NPAAA clade</taxon>
        <taxon>indigoferoid/millettioid clade</taxon>
        <taxon>Phaseoleae</taxon>
        <taxon>Psophocarpus</taxon>
    </lineage>
</organism>
<name>A0AAN9SGF4_PSOTE</name>
<dbReference type="Proteomes" id="UP001386955">
    <property type="component" value="Unassembled WGS sequence"/>
</dbReference>
<proteinExistence type="predicted"/>
<comment type="caution">
    <text evidence="2">The sequence shown here is derived from an EMBL/GenBank/DDBJ whole genome shotgun (WGS) entry which is preliminary data.</text>
</comment>
<evidence type="ECO:0000313" key="3">
    <source>
        <dbReference type="Proteomes" id="UP001386955"/>
    </source>
</evidence>
<accession>A0AAN9SGF4</accession>